<evidence type="ECO:0000313" key="11">
    <source>
        <dbReference type="Proteomes" id="UP000886687"/>
    </source>
</evidence>
<evidence type="ECO:0000256" key="2">
    <source>
        <dbReference type="ARBA" id="ARBA00022491"/>
    </source>
</evidence>
<dbReference type="InterPro" id="IPR043135">
    <property type="entry name" value="Fur_C"/>
</dbReference>
<dbReference type="GO" id="GO:1900376">
    <property type="term" value="P:regulation of secondary metabolite biosynthetic process"/>
    <property type="evidence" value="ECO:0007669"/>
    <property type="project" value="TreeGrafter"/>
</dbReference>
<dbReference type="Gene3D" id="1.10.10.10">
    <property type="entry name" value="Winged helix-like DNA-binding domain superfamily/Winged helix DNA-binding domain"/>
    <property type="match status" value="1"/>
</dbReference>
<comment type="cofactor">
    <cofactor evidence="8">
        <name>Mn(2+)</name>
        <dbReference type="ChEBI" id="CHEBI:29035"/>
    </cofactor>
    <cofactor evidence="8">
        <name>Fe(2+)</name>
        <dbReference type="ChEBI" id="CHEBI:29033"/>
    </cofactor>
    <text evidence="8">Binds 1 Mn(2+) or Fe(2+) ion per subunit.</text>
</comment>
<dbReference type="EMBL" id="JAEPDI010000003">
    <property type="protein sequence ID" value="MCG7938503.1"/>
    <property type="molecule type" value="Genomic_DNA"/>
</dbReference>
<feature type="binding site" evidence="7">
    <location>
        <position position="155"/>
    </location>
    <ligand>
        <name>Zn(2+)</name>
        <dbReference type="ChEBI" id="CHEBI:29105"/>
    </ligand>
</feature>
<dbReference type="Gene3D" id="3.30.1490.190">
    <property type="match status" value="1"/>
</dbReference>
<feature type="binding site" evidence="8">
    <location>
        <position position="107"/>
    </location>
    <ligand>
        <name>Fe cation</name>
        <dbReference type="ChEBI" id="CHEBI:24875"/>
    </ligand>
</feature>
<keyword evidence="8 9" id="KW-0408">Iron</keyword>
<dbReference type="GO" id="GO:0008270">
    <property type="term" value="F:zinc ion binding"/>
    <property type="evidence" value="ECO:0007669"/>
    <property type="project" value="TreeGrafter"/>
</dbReference>
<dbReference type="GO" id="GO:0005829">
    <property type="term" value="C:cytosol"/>
    <property type="evidence" value="ECO:0007669"/>
    <property type="project" value="TreeGrafter"/>
</dbReference>
<keyword evidence="3 7" id="KW-0862">Zinc</keyword>
<dbReference type="CDD" id="cd07153">
    <property type="entry name" value="Fur_like"/>
    <property type="match status" value="1"/>
</dbReference>
<comment type="similarity">
    <text evidence="1 9">Belongs to the Fur family.</text>
</comment>
<evidence type="ECO:0000313" key="10">
    <source>
        <dbReference type="EMBL" id="MCG7938503.1"/>
    </source>
</evidence>
<name>A0A9E4K3P9_9GAMM</name>
<keyword evidence="2 9" id="KW-0678">Repressor</keyword>
<proteinExistence type="inferred from homology"/>
<evidence type="ECO:0000256" key="7">
    <source>
        <dbReference type="PIRSR" id="PIRSR602481-1"/>
    </source>
</evidence>
<dbReference type="InterPro" id="IPR036388">
    <property type="entry name" value="WH-like_DNA-bd_sf"/>
</dbReference>
<feature type="binding site" evidence="7">
    <location>
        <position position="158"/>
    </location>
    <ligand>
        <name>Zn(2+)</name>
        <dbReference type="ChEBI" id="CHEBI:29105"/>
    </ligand>
</feature>
<dbReference type="Pfam" id="PF01475">
    <property type="entry name" value="FUR"/>
    <property type="match status" value="1"/>
</dbReference>
<dbReference type="AlphaFoldDB" id="A0A9E4K3P9"/>
<evidence type="ECO:0000256" key="1">
    <source>
        <dbReference type="ARBA" id="ARBA00007957"/>
    </source>
</evidence>
<dbReference type="InterPro" id="IPR002481">
    <property type="entry name" value="FUR"/>
</dbReference>
<reference evidence="10" key="1">
    <citation type="journal article" date="2021" name="Proc. Natl. Acad. Sci. U.S.A.">
        <title>Global biogeography of chemosynthetic symbionts reveals both localized and globally distributed symbiont groups. .</title>
        <authorList>
            <person name="Osvatic J.T."/>
            <person name="Wilkins L.G.E."/>
            <person name="Leibrecht L."/>
            <person name="Leray M."/>
            <person name="Zauner S."/>
            <person name="Polzin J."/>
            <person name="Camacho Y."/>
            <person name="Gros O."/>
            <person name="van Gils J.A."/>
            <person name="Eisen J.A."/>
            <person name="Petersen J.M."/>
            <person name="Yuen B."/>
        </authorList>
    </citation>
    <scope>NUCLEOTIDE SEQUENCE</scope>
    <source>
        <strain evidence="10">MAGL173</strain>
    </source>
</reference>
<comment type="subunit">
    <text evidence="9">Homodimer.</text>
</comment>
<evidence type="ECO:0000256" key="4">
    <source>
        <dbReference type="ARBA" id="ARBA00023015"/>
    </source>
</evidence>
<feature type="binding site" evidence="7">
    <location>
        <position position="118"/>
    </location>
    <ligand>
        <name>Zn(2+)</name>
        <dbReference type="ChEBI" id="CHEBI:29105"/>
    </ligand>
</feature>
<dbReference type="PANTHER" id="PTHR33202:SF6">
    <property type="entry name" value="ZINC UPTAKE REGULATION PROTEIN"/>
    <property type="match status" value="1"/>
</dbReference>
<keyword evidence="6 9" id="KW-0804">Transcription</keyword>
<dbReference type="SUPFAM" id="SSF46785">
    <property type="entry name" value="Winged helix' DNA-binding domain"/>
    <property type="match status" value="1"/>
</dbReference>
<comment type="caution">
    <text evidence="10">The sequence shown here is derived from an EMBL/GenBank/DDBJ whole genome shotgun (WGS) entry which is preliminary data.</text>
</comment>
<keyword evidence="5 9" id="KW-0238">DNA-binding</keyword>
<keyword evidence="7 9" id="KW-0479">Metal-binding</keyword>
<evidence type="ECO:0000256" key="3">
    <source>
        <dbReference type="ARBA" id="ARBA00022833"/>
    </source>
</evidence>
<evidence type="ECO:0000256" key="9">
    <source>
        <dbReference type="RuleBase" id="RU364037"/>
    </source>
</evidence>
<sequence>MKTNNPAFPSADHDHKHCVSLALKNAEAYCLQQGLRLTKLRHQVLELIWANHQPVGAYELLEQLTQEGRKAAPPTVYRALDFLMENGLVHRISSRNAYVGCSHAGHDHTAQFLICETCGQVAELDDARIGSVITKDADQLGFTVAQWTLEISGICDQCKRGTADE</sequence>
<comment type="cofactor">
    <cofactor evidence="7">
        <name>Zn(2+)</name>
        <dbReference type="ChEBI" id="CHEBI:29105"/>
    </cofactor>
    <text evidence="7">Binds 1 zinc ion per subunit.</text>
</comment>
<feature type="binding site" evidence="7">
    <location>
        <position position="115"/>
    </location>
    <ligand>
        <name>Zn(2+)</name>
        <dbReference type="ChEBI" id="CHEBI:29105"/>
    </ligand>
</feature>
<evidence type="ECO:0000256" key="8">
    <source>
        <dbReference type="PIRSR" id="PIRSR602481-2"/>
    </source>
</evidence>
<accession>A0A9E4K3P9</accession>
<organism evidence="10 11">
    <name type="scientific">Candidatus Thiodiazotropha lotti</name>
    <dbReference type="NCBI Taxonomy" id="2792787"/>
    <lineage>
        <taxon>Bacteria</taxon>
        <taxon>Pseudomonadati</taxon>
        <taxon>Pseudomonadota</taxon>
        <taxon>Gammaproteobacteria</taxon>
        <taxon>Chromatiales</taxon>
        <taxon>Sedimenticolaceae</taxon>
        <taxon>Candidatus Thiodiazotropha</taxon>
    </lineage>
</organism>
<dbReference type="Proteomes" id="UP000886687">
    <property type="component" value="Unassembled WGS sequence"/>
</dbReference>
<protein>
    <recommendedName>
        <fullName evidence="9">Ferric uptake regulation protein</fullName>
    </recommendedName>
</protein>
<dbReference type="PANTHER" id="PTHR33202">
    <property type="entry name" value="ZINC UPTAKE REGULATION PROTEIN"/>
    <property type="match status" value="1"/>
</dbReference>
<dbReference type="GO" id="GO:0045892">
    <property type="term" value="P:negative regulation of DNA-templated transcription"/>
    <property type="evidence" value="ECO:0007669"/>
    <property type="project" value="TreeGrafter"/>
</dbReference>
<comment type="subcellular location">
    <subcellularLocation>
        <location evidence="9">Cytoplasm</location>
    </subcellularLocation>
</comment>
<keyword evidence="4 9" id="KW-0805">Transcription regulation</keyword>
<dbReference type="InterPro" id="IPR036390">
    <property type="entry name" value="WH_DNA-bd_sf"/>
</dbReference>
<evidence type="ECO:0000256" key="6">
    <source>
        <dbReference type="ARBA" id="ARBA00023163"/>
    </source>
</evidence>
<gene>
    <name evidence="9" type="primary">fur</name>
    <name evidence="10" type="ORF">JAZ04_06555</name>
</gene>
<dbReference type="GO" id="GO:0003700">
    <property type="term" value="F:DNA-binding transcription factor activity"/>
    <property type="evidence" value="ECO:0007669"/>
    <property type="project" value="UniProtKB-UniRule"/>
</dbReference>
<keyword evidence="9" id="KW-0963">Cytoplasm</keyword>
<dbReference type="GO" id="GO:0000976">
    <property type="term" value="F:transcription cis-regulatory region binding"/>
    <property type="evidence" value="ECO:0007669"/>
    <property type="project" value="TreeGrafter"/>
</dbReference>
<evidence type="ECO:0000256" key="5">
    <source>
        <dbReference type="ARBA" id="ARBA00023125"/>
    </source>
</evidence>